<sequence>MNGDNSQDGSEINEEYNNTFDNDNINNIPDLLNITYRQEQILQLTSFLDLYNLPQTMPSVQFINGPKSSGVNYVMRQVLQHYSQTCYEYIVVKKGSVIDHKSLMREIGRKLYTLFAKKYPEDEINDSEDLSYEKGSEEMSALAFAKIKNIKSGLDSRAIETFSSFKDYLQNLLLYYDINIDSPTSIYIFLQEFDDYPLLDFNTIFRFSKISESLHGSKFQIKFIFSFKENSVMKQYIGGMVNPVITQFPRYTSLEIESILSSNLCKELINIDEVFGRQFINICCESFSQTLGFDLMQLSKIIKYKYKEYEEEIVLCKYNFAKFLLNNKHILQSVEVKTVKKRKYLDINEDVDVEDKKQKEDKYINFSRMTKYILLSCYYCSYYPSKCDSLFFMKSINENLLPKSKSSRSSLSNYELSTEPRGFALERLLLVFNIFFYQDNEDLSNSTMRNDLGTDVNFANCFTQLLDIKYVGKNINDYFDCYRTDCKYKLLLPPVEIKKIAESIGFERTELVI</sequence>
<name>A0A1B7T9I7_9ASCO</name>
<organism evidence="2 3">
    <name type="scientific">Hanseniaspora valbyensis NRRL Y-1626</name>
    <dbReference type="NCBI Taxonomy" id="766949"/>
    <lineage>
        <taxon>Eukaryota</taxon>
        <taxon>Fungi</taxon>
        <taxon>Dikarya</taxon>
        <taxon>Ascomycota</taxon>
        <taxon>Saccharomycotina</taxon>
        <taxon>Saccharomycetes</taxon>
        <taxon>Saccharomycodales</taxon>
        <taxon>Saccharomycodaceae</taxon>
        <taxon>Hanseniaspora</taxon>
    </lineage>
</organism>
<evidence type="ECO:0000313" key="2">
    <source>
        <dbReference type="EMBL" id="OBA25406.1"/>
    </source>
</evidence>
<dbReference type="AlphaFoldDB" id="A0A1B7T9I7"/>
<reference evidence="3" key="1">
    <citation type="journal article" date="2016" name="Proc. Natl. Acad. Sci. U.S.A.">
        <title>Comparative genomics of biotechnologically important yeasts.</title>
        <authorList>
            <person name="Riley R."/>
            <person name="Haridas S."/>
            <person name="Wolfe K.H."/>
            <person name="Lopes M.R."/>
            <person name="Hittinger C.T."/>
            <person name="Goeker M."/>
            <person name="Salamov A.A."/>
            <person name="Wisecaver J.H."/>
            <person name="Long T.M."/>
            <person name="Calvey C.H."/>
            <person name="Aerts A.L."/>
            <person name="Barry K.W."/>
            <person name="Choi C."/>
            <person name="Clum A."/>
            <person name="Coughlan A.Y."/>
            <person name="Deshpande S."/>
            <person name="Douglass A.P."/>
            <person name="Hanson S.J."/>
            <person name="Klenk H.-P."/>
            <person name="LaButti K.M."/>
            <person name="Lapidus A."/>
            <person name="Lindquist E.A."/>
            <person name="Lipzen A.M."/>
            <person name="Meier-Kolthoff J.P."/>
            <person name="Ohm R.A."/>
            <person name="Otillar R.P."/>
            <person name="Pangilinan J.L."/>
            <person name="Peng Y."/>
            <person name="Rokas A."/>
            <person name="Rosa C.A."/>
            <person name="Scheuner C."/>
            <person name="Sibirny A.A."/>
            <person name="Slot J.C."/>
            <person name="Stielow J.B."/>
            <person name="Sun H."/>
            <person name="Kurtzman C.P."/>
            <person name="Blackwell M."/>
            <person name="Grigoriev I.V."/>
            <person name="Jeffries T.W."/>
        </authorList>
    </citation>
    <scope>NUCLEOTIDE SEQUENCE [LARGE SCALE GENOMIC DNA]</scope>
    <source>
        <strain evidence="3">NRRL Y-1626</strain>
    </source>
</reference>
<dbReference type="PANTHER" id="PTHR12705:SF0">
    <property type="entry name" value="ORIGIN RECOGNITION COMPLEX SUBUNIT 5"/>
    <property type="match status" value="1"/>
</dbReference>
<comment type="caution">
    <text evidence="2">The sequence shown here is derived from an EMBL/GenBank/DDBJ whole genome shotgun (WGS) entry which is preliminary data.</text>
</comment>
<dbReference type="PANTHER" id="PTHR12705">
    <property type="entry name" value="ORIGIN RECOGNITION COMPLEX SUBUNIT 5"/>
    <property type="match status" value="1"/>
</dbReference>
<protein>
    <recommendedName>
        <fullName evidence="1">Origin recognition complex subunit 5 C-terminal domain-containing protein</fullName>
    </recommendedName>
</protein>
<accession>A0A1B7T9I7</accession>
<dbReference type="Pfam" id="PF14630">
    <property type="entry name" value="ORC5_C"/>
    <property type="match status" value="1"/>
</dbReference>
<dbReference type="Proteomes" id="UP000092321">
    <property type="component" value="Unassembled WGS sequence"/>
</dbReference>
<dbReference type="OrthoDB" id="365981at2759"/>
<dbReference type="GO" id="GO:0006270">
    <property type="term" value="P:DNA replication initiation"/>
    <property type="evidence" value="ECO:0007669"/>
    <property type="project" value="TreeGrafter"/>
</dbReference>
<dbReference type="EMBL" id="LXPE01000113">
    <property type="protein sequence ID" value="OBA25406.1"/>
    <property type="molecule type" value="Genomic_DNA"/>
</dbReference>
<dbReference type="GO" id="GO:0005664">
    <property type="term" value="C:nuclear origin of replication recognition complex"/>
    <property type="evidence" value="ECO:0007669"/>
    <property type="project" value="TreeGrafter"/>
</dbReference>
<keyword evidence="3" id="KW-1185">Reference proteome</keyword>
<evidence type="ECO:0000259" key="1">
    <source>
        <dbReference type="Pfam" id="PF14630"/>
    </source>
</evidence>
<evidence type="ECO:0000313" key="3">
    <source>
        <dbReference type="Proteomes" id="UP000092321"/>
    </source>
</evidence>
<dbReference type="InterPro" id="IPR047088">
    <property type="entry name" value="ORC5_C"/>
</dbReference>
<gene>
    <name evidence="2" type="ORF">HANVADRAFT_53942</name>
</gene>
<proteinExistence type="predicted"/>
<dbReference type="GO" id="GO:0003688">
    <property type="term" value="F:DNA replication origin binding"/>
    <property type="evidence" value="ECO:0007669"/>
    <property type="project" value="TreeGrafter"/>
</dbReference>
<dbReference type="InterPro" id="IPR020796">
    <property type="entry name" value="ORC5"/>
</dbReference>
<feature type="domain" description="Origin recognition complex subunit 5 C-terminal" evidence="1">
    <location>
        <begin position="367"/>
        <end position="507"/>
    </location>
</feature>